<dbReference type="InterPro" id="IPR055811">
    <property type="entry name" value="DUF7387"/>
</dbReference>
<dbReference type="InterPro" id="IPR035069">
    <property type="entry name" value="TTHA1013/TTHA0281-like"/>
</dbReference>
<evidence type="ECO:0000313" key="2">
    <source>
        <dbReference type="EMBL" id="QCC44602.1"/>
    </source>
</evidence>
<feature type="compositionally biased region" description="Low complexity" evidence="1">
    <location>
        <begin position="1"/>
        <end position="15"/>
    </location>
</feature>
<organism evidence="2 4">
    <name type="scientific">Halobacterium salinarum (strain ATCC 33171 / DSM 3754 / JCM 8978 / NBRC 102687 / NCIMB 764 / 91-R6)</name>
    <dbReference type="NCBI Taxonomy" id="2597657"/>
    <lineage>
        <taxon>Archaea</taxon>
        <taxon>Methanobacteriati</taxon>
        <taxon>Methanobacteriota</taxon>
        <taxon>Stenosarchaea group</taxon>
        <taxon>Halobacteria</taxon>
        <taxon>Halobacteriales</taxon>
        <taxon>Halobacteriaceae</taxon>
        <taxon>Halobacterium</taxon>
    </lineage>
</organism>
<dbReference type="GeneID" id="39854757"/>
<dbReference type="AlphaFoldDB" id="A0A4D6GW32"/>
<feature type="region of interest" description="Disordered" evidence="1">
    <location>
        <begin position="1"/>
        <end position="20"/>
    </location>
</feature>
<name>A0A4D6GW32_HALS9</name>
<reference evidence="2" key="3">
    <citation type="journal article" name="MicrobiologyOpen">
        <title>Whole-genome comparison between the type strain of Halobacterium salinarum (DSM 3754(T)) and the laboratory strains R1 and NRC-1.</title>
        <authorList>
            <person name="Pfeiffer F."/>
            <person name="Losensky G."/>
            <person name="Marchfelder A."/>
            <person name="Habermann B."/>
            <person name="Dyall-Smith M."/>
        </authorList>
    </citation>
    <scope>NUCLEOTIDE SEQUENCE</scope>
    <source>
        <strain evidence="2">91-R6</strain>
    </source>
</reference>
<evidence type="ECO:0000313" key="5">
    <source>
        <dbReference type="Proteomes" id="UP000323075"/>
    </source>
</evidence>
<evidence type="ECO:0000256" key="1">
    <source>
        <dbReference type="SAM" id="MobiDB-lite"/>
    </source>
</evidence>
<sequence>MGSSATSPSSSISITRDGDWYVARDEETGVTSQGETRAEALANLSEAIDLYNEPIDEEDVSEPDAPWF</sequence>
<dbReference type="Pfam" id="PF24113">
    <property type="entry name" value="DUF7387"/>
    <property type="match status" value="1"/>
</dbReference>
<evidence type="ECO:0000313" key="3">
    <source>
        <dbReference type="EMBL" id="TYO73942.1"/>
    </source>
</evidence>
<reference evidence="3 5" key="2">
    <citation type="submission" date="2019-07" db="EMBL/GenBank/DDBJ databases">
        <title>Genomic Encyclopedia of Archaeal and Bacterial Type Strains, Phase II (KMG-II): from individual species to whole genera.</title>
        <authorList>
            <person name="Goeker M."/>
        </authorList>
    </citation>
    <scope>NUCLEOTIDE SEQUENCE [LARGE SCALE GENOMIC DNA]</scope>
    <source>
        <strain evidence="3 5">DSM 3754</strain>
    </source>
</reference>
<dbReference type="Proteomes" id="UP000296216">
    <property type="component" value="Chromosome"/>
</dbReference>
<protein>
    <submittedName>
        <fullName evidence="3">Putative nuclease of the RNAse H fold, HicB family</fullName>
    </submittedName>
</protein>
<gene>
    <name evidence="3" type="ORF">APQ99_02348</name>
    <name evidence="2" type="ORF">HBSAL_04445</name>
</gene>
<reference evidence="2 4" key="1">
    <citation type="journal article" date="2019" name="Microbiol. Resour. Announc.">
        <title>The Genome Sequence of the Halobacterium salinarum Type Strain Is Closely Related to That of Laboratory Strains NRC-1 and R1.</title>
        <authorList>
            <person name="Pfeiffer F."/>
            <person name="Marchfelder A."/>
            <person name="Habermann B."/>
            <person name="Dyall-Smith M.L."/>
        </authorList>
    </citation>
    <scope>NUCLEOTIDE SEQUENCE [LARGE SCALE GENOMIC DNA]</scope>
    <source>
        <strain evidence="2">91-R6</strain>
        <strain evidence="4">ATCC 33171 / DSM 3754 / JCM 8978 / NBRC 102687 / NCIMB 764 / 91-R6</strain>
    </source>
</reference>
<dbReference type="EMBL" id="VRYN01000015">
    <property type="protein sequence ID" value="TYO73942.1"/>
    <property type="molecule type" value="Genomic_DNA"/>
</dbReference>
<accession>A0A4D6GW32</accession>
<dbReference type="Gene3D" id="3.30.160.250">
    <property type="match status" value="1"/>
</dbReference>
<dbReference type="RefSeq" id="WP_136361189.1">
    <property type="nucleotide sequence ID" value="NZ_VRYN01000015.1"/>
</dbReference>
<proteinExistence type="predicted"/>
<dbReference type="SUPFAM" id="SSF143100">
    <property type="entry name" value="TTHA1013/TTHA0281-like"/>
    <property type="match status" value="1"/>
</dbReference>
<dbReference type="Proteomes" id="UP000323075">
    <property type="component" value="Unassembled WGS sequence"/>
</dbReference>
<evidence type="ECO:0000313" key="4">
    <source>
        <dbReference type="Proteomes" id="UP000296216"/>
    </source>
</evidence>
<dbReference type="EMBL" id="CP038631">
    <property type="protein sequence ID" value="QCC44602.1"/>
    <property type="molecule type" value="Genomic_DNA"/>
</dbReference>